<sequence>MKYLILIHSNAHFQQRWEALSEAERENFGRGHFALSDDLAASGELVASEGLADPSLATWVRTRDGQTVSSDGPFVEVKEHLAGFYLVDVDSEKRAVEVAARIPDAVWGLVEVRPVLDMSGWDV</sequence>
<reference evidence="3 4" key="1">
    <citation type="submission" date="2019-05" db="EMBL/GenBank/DDBJ databases">
        <authorList>
            <person name="Lee S.D."/>
        </authorList>
    </citation>
    <scope>NUCLEOTIDE SEQUENCE [LARGE SCALE GENOMIC DNA]</scope>
    <source>
        <strain evidence="3 4">C5-26</strain>
    </source>
</reference>
<dbReference type="InterPro" id="IPR005545">
    <property type="entry name" value="YCII"/>
</dbReference>
<comment type="similarity">
    <text evidence="1">Belongs to the YciI family.</text>
</comment>
<accession>A0A563E8Q8</accession>
<proteinExistence type="inferred from homology"/>
<dbReference type="PANTHER" id="PTHR35174:SF3">
    <property type="entry name" value="BLL7171 PROTEIN"/>
    <property type="match status" value="1"/>
</dbReference>
<dbReference type="OrthoDB" id="668782at2"/>
<gene>
    <name evidence="3" type="ORF">FGL98_02105</name>
</gene>
<evidence type="ECO:0000256" key="1">
    <source>
        <dbReference type="ARBA" id="ARBA00007689"/>
    </source>
</evidence>
<evidence type="ECO:0000313" key="3">
    <source>
        <dbReference type="EMBL" id="TWP38602.1"/>
    </source>
</evidence>
<dbReference type="RefSeq" id="WP_146315005.1">
    <property type="nucleotide sequence ID" value="NZ_VCQV01000002.1"/>
</dbReference>
<comment type="caution">
    <text evidence="3">The sequence shown here is derived from an EMBL/GenBank/DDBJ whole genome shotgun (WGS) entry which is preliminary data.</text>
</comment>
<dbReference type="EMBL" id="VCQV01000002">
    <property type="protein sequence ID" value="TWP38602.1"/>
    <property type="molecule type" value="Genomic_DNA"/>
</dbReference>
<dbReference type="AlphaFoldDB" id="A0A563E8Q8"/>
<organism evidence="3 4">
    <name type="scientific">Leekyejoonella antrihumi</name>
    <dbReference type="NCBI Taxonomy" id="1660198"/>
    <lineage>
        <taxon>Bacteria</taxon>
        <taxon>Bacillati</taxon>
        <taxon>Actinomycetota</taxon>
        <taxon>Actinomycetes</taxon>
        <taxon>Micrococcales</taxon>
        <taxon>Dermacoccaceae</taxon>
        <taxon>Leekyejoonella</taxon>
    </lineage>
</organism>
<dbReference type="Proteomes" id="UP000320244">
    <property type="component" value="Unassembled WGS sequence"/>
</dbReference>
<dbReference type="Gene3D" id="3.30.70.1060">
    <property type="entry name" value="Dimeric alpha+beta barrel"/>
    <property type="match status" value="1"/>
</dbReference>
<evidence type="ECO:0000259" key="2">
    <source>
        <dbReference type="Pfam" id="PF03795"/>
    </source>
</evidence>
<reference evidence="3 4" key="2">
    <citation type="submission" date="2019-08" db="EMBL/GenBank/DDBJ databases">
        <title>Jejuicoccus antrihumi gen. nov., sp. nov., a new member of the family Dermacoccaceae isolated from a cave.</title>
        <authorList>
            <person name="Schumann P."/>
            <person name="Kim I.S."/>
        </authorList>
    </citation>
    <scope>NUCLEOTIDE SEQUENCE [LARGE SCALE GENOMIC DNA]</scope>
    <source>
        <strain evidence="3 4">C5-26</strain>
    </source>
</reference>
<dbReference type="InterPro" id="IPR011008">
    <property type="entry name" value="Dimeric_a/b-barrel"/>
</dbReference>
<dbReference type="PANTHER" id="PTHR35174">
    <property type="entry name" value="BLL7171 PROTEIN-RELATED"/>
    <property type="match status" value="1"/>
</dbReference>
<protein>
    <submittedName>
        <fullName evidence="3">YciI family protein</fullName>
    </submittedName>
</protein>
<dbReference type="SUPFAM" id="SSF54909">
    <property type="entry name" value="Dimeric alpha+beta barrel"/>
    <property type="match status" value="1"/>
</dbReference>
<dbReference type="Pfam" id="PF03795">
    <property type="entry name" value="YCII"/>
    <property type="match status" value="1"/>
</dbReference>
<name>A0A563E8Q8_9MICO</name>
<keyword evidence="4" id="KW-1185">Reference proteome</keyword>
<feature type="domain" description="YCII-related" evidence="2">
    <location>
        <begin position="1"/>
        <end position="118"/>
    </location>
</feature>
<evidence type="ECO:0000313" key="4">
    <source>
        <dbReference type="Proteomes" id="UP000320244"/>
    </source>
</evidence>